<evidence type="ECO:0000256" key="3">
    <source>
        <dbReference type="ARBA" id="ARBA00023136"/>
    </source>
</evidence>
<accession>A0ABM1CGU3</accession>
<evidence type="ECO:0000313" key="7">
    <source>
        <dbReference type="RefSeq" id="XP_014638774.1"/>
    </source>
</evidence>
<protein>
    <submittedName>
        <fullName evidence="7">SLAM family member 9-like</fullName>
    </submittedName>
</protein>
<dbReference type="SUPFAM" id="SSF48726">
    <property type="entry name" value="Immunoglobulin"/>
    <property type="match status" value="2"/>
</dbReference>
<evidence type="ECO:0000313" key="6">
    <source>
        <dbReference type="Proteomes" id="UP000694910"/>
    </source>
</evidence>
<evidence type="ECO:0000259" key="5">
    <source>
        <dbReference type="PROSITE" id="PS50835"/>
    </source>
</evidence>
<keyword evidence="3" id="KW-0472">Membrane</keyword>
<gene>
    <name evidence="7" type="primary">LOC101409049</name>
</gene>
<dbReference type="PANTHER" id="PTHR12080">
    <property type="entry name" value="SIGNALING LYMPHOCYTIC ACTIVATION MOLECULE"/>
    <property type="match status" value="1"/>
</dbReference>
<dbReference type="PROSITE" id="PS50835">
    <property type="entry name" value="IG_LIKE"/>
    <property type="match status" value="1"/>
</dbReference>
<dbReference type="PANTHER" id="PTHR12080:SF97">
    <property type="entry name" value="IG-LIKE DOMAIN-CONTAINING PROTEIN"/>
    <property type="match status" value="1"/>
</dbReference>
<name>A0ABM1CGU3_CERSS</name>
<keyword evidence="2" id="KW-0732">Signal</keyword>
<keyword evidence="6" id="KW-1185">Reference proteome</keyword>
<sequence length="168" mass="18645">MVTAPKWKDRLKVTKSYSLQVSNLTMEDTGSYSVQIVTKTSTVFSSYTLRIIRQLRRPQIAVDSVISENGTCHATLRCSVEEGGENVIYQWTSMGPGAIVSQEGSILSDSWSLDDLDQNYACTAMNPVSNSTSSLIFVKQLCAGNWPLLVSPRLLGNALTSFRRSWRK</sequence>
<evidence type="ECO:0000256" key="2">
    <source>
        <dbReference type="ARBA" id="ARBA00022729"/>
    </source>
</evidence>
<dbReference type="RefSeq" id="XP_014638774.1">
    <property type="nucleotide sequence ID" value="XM_014783288.1"/>
</dbReference>
<organism evidence="6 7">
    <name type="scientific">Ceratotherium simum simum</name>
    <name type="common">Southern white rhinoceros</name>
    <dbReference type="NCBI Taxonomy" id="73337"/>
    <lineage>
        <taxon>Eukaryota</taxon>
        <taxon>Metazoa</taxon>
        <taxon>Chordata</taxon>
        <taxon>Craniata</taxon>
        <taxon>Vertebrata</taxon>
        <taxon>Euteleostomi</taxon>
        <taxon>Mammalia</taxon>
        <taxon>Eutheria</taxon>
        <taxon>Laurasiatheria</taxon>
        <taxon>Perissodactyla</taxon>
        <taxon>Rhinocerotidae</taxon>
        <taxon>Ceratotherium</taxon>
    </lineage>
</organism>
<dbReference type="Gene3D" id="2.60.40.10">
    <property type="entry name" value="Immunoglobulins"/>
    <property type="match status" value="2"/>
</dbReference>
<dbReference type="InterPro" id="IPR013783">
    <property type="entry name" value="Ig-like_fold"/>
</dbReference>
<dbReference type="InterPro" id="IPR036179">
    <property type="entry name" value="Ig-like_dom_sf"/>
</dbReference>
<dbReference type="GeneID" id="101409049"/>
<dbReference type="InterPro" id="IPR007110">
    <property type="entry name" value="Ig-like_dom"/>
</dbReference>
<feature type="domain" description="Ig-like" evidence="5">
    <location>
        <begin position="58"/>
        <end position="133"/>
    </location>
</feature>
<comment type="subcellular location">
    <subcellularLocation>
        <location evidence="1">Membrane</location>
    </subcellularLocation>
</comment>
<dbReference type="Proteomes" id="UP000694910">
    <property type="component" value="Unplaced"/>
</dbReference>
<keyword evidence="4" id="KW-0325">Glycoprotein</keyword>
<reference evidence="7" key="1">
    <citation type="submission" date="2025-08" db="UniProtKB">
        <authorList>
            <consortium name="RefSeq"/>
        </authorList>
    </citation>
    <scope>IDENTIFICATION</scope>
</reference>
<dbReference type="InterPro" id="IPR015631">
    <property type="entry name" value="CD2/SLAM_rcpt"/>
</dbReference>
<proteinExistence type="predicted"/>
<evidence type="ECO:0000256" key="1">
    <source>
        <dbReference type="ARBA" id="ARBA00004370"/>
    </source>
</evidence>
<evidence type="ECO:0000256" key="4">
    <source>
        <dbReference type="ARBA" id="ARBA00023180"/>
    </source>
</evidence>